<dbReference type="EMBL" id="LFWU01000155">
    <property type="protein sequence ID" value="KON29488.1"/>
    <property type="molecule type" value="Genomic_DNA"/>
</dbReference>
<dbReference type="InterPro" id="IPR008991">
    <property type="entry name" value="Translation_prot_SH3-like_sf"/>
</dbReference>
<dbReference type="HAMAP" id="MF_00369">
    <property type="entry name" value="Ribosomal_eL21"/>
    <property type="match status" value="1"/>
</dbReference>
<evidence type="ECO:0000256" key="5">
    <source>
        <dbReference type="HAMAP-Rule" id="MF_00369"/>
    </source>
</evidence>
<evidence type="ECO:0000256" key="1">
    <source>
        <dbReference type="ARBA" id="ARBA00008427"/>
    </source>
</evidence>
<dbReference type="InterPro" id="IPR022856">
    <property type="entry name" value="Ribosomal_eL21_arc"/>
</dbReference>
<accession>A0A0M0BLS6</accession>
<keyword evidence="2 5" id="KW-0689">Ribosomal protein</keyword>
<reference evidence="6 7" key="1">
    <citation type="submission" date="2015-06" db="EMBL/GenBank/DDBJ databases">
        <title>New insights into the roles of widespread benthic archaea in carbon and nitrogen cycling.</title>
        <authorList>
            <person name="Lazar C.S."/>
            <person name="Baker B.J."/>
            <person name="Seitz K.W."/>
            <person name="Hyde A.S."/>
            <person name="Dick G.J."/>
            <person name="Hinrichs K.-U."/>
            <person name="Teske A.P."/>
        </authorList>
    </citation>
    <scope>NUCLEOTIDE SEQUENCE [LARGE SCALE GENOMIC DNA]</scope>
    <source>
        <strain evidence="6">SG8-32-1</strain>
    </source>
</reference>
<gene>
    <name evidence="5" type="primary">rpl21e</name>
    <name evidence="6" type="ORF">AC477_05870</name>
</gene>
<dbReference type="Pfam" id="PF01157">
    <property type="entry name" value="Ribosomal_L21e"/>
    <property type="match status" value="1"/>
</dbReference>
<sequence>MGRKAKGYRRKTRYLLQRKPRERGKTGLSKLLREYETDEKVVVKLDPSVHKGMPHRRYHGRIGVIAEKRGKSYVVNVSQGKAIKEIIVRPEHITPHKEA</sequence>
<dbReference type="FunFam" id="2.30.30.70:FF:000001">
    <property type="entry name" value="60S ribosomal protein L21"/>
    <property type="match status" value="1"/>
</dbReference>
<dbReference type="PANTHER" id="PTHR20981">
    <property type="entry name" value="60S RIBOSOMAL PROTEIN L21"/>
    <property type="match status" value="1"/>
</dbReference>
<dbReference type="PATRIC" id="fig|1685124.3.peg.1207"/>
<comment type="caution">
    <text evidence="6">The sequence shown here is derived from an EMBL/GenBank/DDBJ whole genome shotgun (WGS) entry which is preliminary data.</text>
</comment>
<dbReference type="Gene3D" id="2.30.30.70">
    <property type="entry name" value="Ribosomal protein L21"/>
    <property type="match status" value="1"/>
</dbReference>
<dbReference type="SUPFAM" id="SSF50104">
    <property type="entry name" value="Translation proteins SH3-like domain"/>
    <property type="match status" value="1"/>
</dbReference>
<dbReference type="InterPro" id="IPR036948">
    <property type="entry name" value="Ribosomal_eL21_sf"/>
</dbReference>
<dbReference type="Proteomes" id="UP000037237">
    <property type="component" value="Unassembled WGS sequence"/>
</dbReference>
<dbReference type="GO" id="GO:1990904">
    <property type="term" value="C:ribonucleoprotein complex"/>
    <property type="evidence" value="ECO:0007669"/>
    <property type="project" value="UniProtKB-KW"/>
</dbReference>
<evidence type="ECO:0000256" key="4">
    <source>
        <dbReference type="ARBA" id="ARBA00035219"/>
    </source>
</evidence>
<dbReference type="GO" id="GO:0006412">
    <property type="term" value="P:translation"/>
    <property type="evidence" value="ECO:0007669"/>
    <property type="project" value="UniProtKB-UniRule"/>
</dbReference>
<protein>
    <recommendedName>
        <fullName evidence="4 5">Large ribosomal subunit protein eL21</fullName>
    </recommendedName>
</protein>
<comment type="similarity">
    <text evidence="1 5">Belongs to the eukaryotic ribosomal protein eL21 family.</text>
</comment>
<keyword evidence="3 5" id="KW-0687">Ribonucleoprotein</keyword>
<evidence type="ECO:0000313" key="7">
    <source>
        <dbReference type="Proteomes" id="UP000037237"/>
    </source>
</evidence>
<proteinExistence type="inferred from homology"/>
<dbReference type="GO" id="GO:0005840">
    <property type="term" value="C:ribosome"/>
    <property type="evidence" value="ECO:0007669"/>
    <property type="project" value="UniProtKB-KW"/>
</dbReference>
<dbReference type="NCBIfam" id="NF003303">
    <property type="entry name" value="PRK04306.1"/>
    <property type="match status" value="1"/>
</dbReference>
<evidence type="ECO:0000313" key="6">
    <source>
        <dbReference type="EMBL" id="KON29488.1"/>
    </source>
</evidence>
<dbReference type="GO" id="GO:0003735">
    <property type="term" value="F:structural constituent of ribosome"/>
    <property type="evidence" value="ECO:0007669"/>
    <property type="project" value="InterPro"/>
</dbReference>
<dbReference type="InterPro" id="IPR001147">
    <property type="entry name" value="Ribosomal_eL21"/>
</dbReference>
<evidence type="ECO:0000256" key="2">
    <source>
        <dbReference type="ARBA" id="ARBA00022980"/>
    </source>
</evidence>
<dbReference type="AlphaFoldDB" id="A0A0M0BLS6"/>
<evidence type="ECO:0000256" key="3">
    <source>
        <dbReference type="ARBA" id="ARBA00023274"/>
    </source>
</evidence>
<organism evidence="6 7">
    <name type="scientific">miscellaneous Crenarchaeota group-1 archaeon SG8-32-1</name>
    <dbReference type="NCBI Taxonomy" id="1685124"/>
    <lineage>
        <taxon>Archaea</taxon>
        <taxon>Candidatus Bathyarchaeota</taxon>
        <taxon>MCG-1</taxon>
    </lineage>
</organism>
<name>A0A0M0BLS6_9ARCH</name>